<keyword evidence="14" id="KW-0670">Pyruvate</keyword>
<dbReference type="Proteomes" id="UP000218113">
    <property type="component" value="Unassembled WGS sequence"/>
</dbReference>
<protein>
    <recommendedName>
        <fullName evidence="3 13">Phosphoenolpyruvate carboxykinase (ATP)</fullName>
        <shortName evidence="13">PCK</shortName>
        <shortName evidence="13">PEP carboxykinase</shortName>
        <shortName evidence="13">PEPCK</shortName>
        <ecNumber evidence="3 13">4.1.1.49</ecNumber>
    </recommendedName>
</protein>
<evidence type="ECO:0000256" key="13">
    <source>
        <dbReference type="HAMAP-Rule" id="MF_00453"/>
    </source>
</evidence>
<dbReference type="InterPro" id="IPR001272">
    <property type="entry name" value="PEP_carboxykinase_ATP"/>
</dbReference>
<dbReference type="NCBIfam" id="NF006821">
    <property type="entry name" value="PRK09344.1-3"/>
    <property type="match status" value="1"/>
</dbReference>
<keyword evidence="5 13" id="KW-0963">Cytoplasm</keyword>
<evidence type="ECO:0000313" key="14">
    <source>
        <dbReference type="EMBL" id="PCI28594.1"/>
    </source>
</evidence>
<feature type="binding site" evidence="13">
    <location>
        <position position="199"/>
    </location>
    <ligand>
        <name>Mn(2+)</name>
        <dbReference type="ChEBI" id="CHEBI:29035"/>
    </ligand>
</feature>
<dbReference type="UniPathway" id="UPA00138"/>
<keyword evidence="7 13" id="KW-0547">Nucleotide-binding</keyword>
<dbReference type="AlphaFoldDB" id="A0A2A4T5B7"/>
<evidence type="ECO:0000256" key="4">
    <source>
        <dbReference type="ARBA" id="ARBA00022432"/>
    </source>
</evidence>
<dbReference type="PROSITE" id="PS00532">
    <property type="entry name" value="PEPCK_ATP"/>
    <property type="match status" value="1"/>
</dbReference>
<feature type="binding site" evidence="13">
    <location>
        <position position="218"/>
    </location>
    <ligand>
        <name>Mn(2+)</name>
        <dbReference type="ChEBI" id="CHEBI:29035"/>
    </ligand>
</feature>
<evidence type="ECO:0000256" key="1">
    <source>
        <dbReference type="ARBA" id="ARBA00004742"/>
    </source>
</evidence>
<dbReference type="GO" id="GO:0004612">
    <property type="term" value="F:phosphoenolpyruvate carboxykinase (ATP) activity"/>
    <property type="evidence" value="ECO:0007669"/>
    <property type="project" value="UniProtKB-UniRule"/>
</dbReference>
<dbReference type="GO" id="GO:0016301">
    <property type="term" value="F:kinase activity"/>
    <property type="evidence" value="ECO:0007669"/>
    <property type="project" value="UniProtKB-KW"/>
</dbReference>
<feature type="binding site" evidence="13">
    <location>
        <position position="56"/>
    </location>
    <ligand>
        <name>substrate</name>
    </ligand>
</feature>
<dbReference type="HAMAP" id="MF_00453">
    <property type="entry name" value="PEPCK_ATP"/>
    <property type="match status" value="1"/>
</dbReference>
<dbReference type="GO" id="GO:0005829">
    <property type="term" value="C:cytosol"/>
    <property type="evidence" value="ECO:0007669"/>
    <property type="project" value="TreeGrafter"/>
</dbReference>
<feature type="binding site" evidence="13">
    <location>
        <position position="319"/>
    </location>
    <ligand>
        <name>ATP</name>
        <dbReference type="ChEBI" id="CHEBI:30616"/>
    </ligand>
</feature>
<dbReference type="GO" id="GO:0006094">
    <property type="term" value="P:gluconeogenesis"/>
    <property type="evidence" value="ECO:0007669"/>
    <property type="project" value="UniProtKB-UniRule"/>
</dbReference>
<feature type="binding site" evidence="13">
    <location>
        <position position="218"/>
    </location>
    <ligand>
        <name>ATP</name>
        <dbReference type="ChEBI" id="CHEBI:30616"/>
    </ligand>
</feature>
<dbReference type="Pfam" id="PF01293">
    <property type="entry name" value="PEPCK_ATP"/>
    <property type="match status" value="1"/>
</dbReference>
<evidence type="ECO:0000256" key="6">
    <source>
        <dbReference type="ARBA" id="ARBA00022723"/>
    </source>
</evidence>
<dbReference type="EMBL" id="NVSR01000030">
    <property type="protein sequence ID" value="PCI28594.1"/>
    <property type="molecule type" value="Genomic_DNA"/>
</dbReference>
<keyword evidence="10 13" id="KW-0464">Manganese</keyword>
<evidence type="ECO:0000256" key="3">
    <source>
        <dbReference type="ARBA" id="ARBA00012363"/>
    </source>
</evidence>
<dbReference type="PANTHER" id="PTHR30031:SF0">
    <property type="entry name" value="PHOSPHOENOLPYRUVATE CARBOXYKINASE (ATP)"/>
    <property type="match status" value="1"/>
</dbReference>
<name>A0A2A4T5B7_9DELT</name>
<comment type="cofactor">
    <cofactor evidence="13">
        <name>Mn(2+)</name>
        <dbReference type="ChEBI" id="CHEBI:29035"/>
    </cofactor>
    <text evidence="13">Binds 1 Mn(2+) ion per subunit.</text>
</comment>
<evidence type="ECO:0000256" key="2">
    <source>
        <dbReference type="ARBA" id="ARBA00006052"/>
    </source>
</evidence>
<comment type="caution">
    <text evidence="14">The sequence shown here is derived from an EMBL/GenBank/DDBJ whole genome shotgun (WGS) entry which is preliminary data.</text>
</comment>
<evidence type="ECO:0000313" key="15">
    <source>
        <dbReference type="Proteomes" id="UP000218113"/>
    </source>
</evidence>
<comment type="subcellular location">
    <subcellularLocation>
        <location evidence="13">Cytoplasm</location>
    </subcellularLocation>
</comment>
<dbReference type="PIRSF" id="PIRSF006294">
    <property type="entry name" value="PEP_crbxkin"/>
    <property type="match status" value="1"/>
</dbReference>
<dbReference type="GO" id="GO:0005524">
    <property type="term" value="F:ATP binding"/>
    <property type="evidence" value="ECO:0007669"/>
    <property type="project" value="UniProtKB-UniRule"/>
</dbReference>
<dbReference type="NCBIfam" id="NF006820">
    <property type="entry name" value="PRK09344.1-2"/>
    <property type="match status" value="1"/>
</dbReference>
<keyword evidence="11 13" id="KW-0456">Lyase</keyword>
<evidence type="ECO:0000256" key="7">
    <source>
        <dbReference type="ARBA" id="ARBA00022741"/>
    </source>
</evidence>
<dbReference type="Gene3D" id="3.40.449.10">
    <property type="entry name" value="Phosphoenolpyruvate Carboxykinase, domain 1"/>
    <property type="match status" value="1"/>
</dbReference>
<keyword evidence="8 13" id="KW-0210">Decarboxylase</keyword>
<comment type="caution">
    <text evidence="13">Lacks conserved residue(s) required for the propagation of feature annotation.</text>
</comment>
<feature type="binding site" evidence="13">
    <location>
        <position position="199"/>
    </location>
    <ligand>
        <name>substrate</name>
    </ligand>
</feature>
<dbReference type="EC" id="4.1.1.49" evidence="3 13"/>
<dbReference type="GO" id="GO:0046872">
    <property type="term" value="F:metal ion binding"/>
    <property type="evidence" value="ECO:0007669"/>
    <property type="project" value="UniProtKB-KW"/>
</dbReference>
<dbReference type="NCBIfam" id="TIGR00224">
    <property type="entry name" value="pckA"/>
    <property type="match status" value="1"/>
</dbReference>
<dbReference type="InterPro" id="IPR015994">
    <property type="entry name" value="PEPCK_ATP_CS"/>
</dbReference>
<evidence type="ECO:0000256" key="11">
    <source>
        <dbReference type="ARBA" id="ARBA00023239"/>
    </source>
</evidence>
<proteinExistence type="inferred from homology"/>
<dbReference type="Gene3D" id="3.90.228.20">
    <property type="match status" value="1"/>
</dbReference>
<evidence type="ECO:0000256" key="9">
    <source>
        <dbReference type="ARBA" id="ARBA00022840"/>
    </source>
</evidence>
<dbReference type="Gene3D" id="2.170.8.10">
    <property type="entry name" value="Phosphoenolpyruvate Carboxykinase, domain 2"/>
    <property type="match status" value="1"/>
</dbReference>
<keyword evidence="9 13" id="KW-0067">ATP-binding</keyword>
<dbReference type="CDD" id="cd00484">
    <property type="entry name" value="PEPCK_ATP"/>
    <property type="match status" value="1"/>
</dbReference>
<accession>A0A2A4T5B7</accession>
<feature type="binding site" evidence="13">
    <location>
        <position position="444"/>
    </location>
    <ligand>
        <name>ATP</name>
        <dbReference type="ChEBI" id="CHEBI:30616"/>
    </ligand>
</feature>
<feature type="binding site" evidence="13">
    <location>
        <position position="283"/>
    </location>
    <ligand>
        <name>ATP</name>
        <dbReference type="ChEBI" id="CHEBI:30616"/>
    </ligand>
</feature>
<comment type="function">
    <text evidence="13">Involved in the gluconeogenesis. Catalyzes the conversion of oxaloacetate (OAA) to phosphoenolpyruvate (PEP) through direct phosphoryl transfer between the nucleoside triphosphate and OAA.</text>
</comment>
<evidence type="ECO:0000256" key="10">
    <source>
        <dbReference type="ARBA" id="ARBA00023211"/>
    </source>
</evidence>
<feature type="binding site" evidence="13">
    <location>
        <position position="193"/>
    </location>
    <ligand>
        <name>substrate</name>
    </ligand>
</feature>
<evidence type="ECO:0000256" key="8">
    <source>
        <dbReference type="ARBA" id="ARBA00022793"/>
    </source>
</evidence>
<dbReference type="FunFam" id="3.40.449.10:FF:000001">
    <property type="entry name" value="Phosphoenolpyruvate carboxykinase (ATP)"/>
    <property type="match status" value="1"/>
</dbReference>
<evidence type="ECO:0000256" key="12">
    <source>
        <dbReference type="ARBA" id="ARBA00047371"/>
    </source>
</evidence>
<dbReference type="NCBIfam" id="NF006819">
    <property type="entry name" value="PRK09344.1-1"/>
    <property type="match status" value="1"/>
</dbReference>
<gene>
    <name evidence="13 14" type="primary">pckA</name>
    <name evidence="14" type="ORF">COB67_06010</name>
</gene>
<comment type="similarity">
    <text evidence="2 13">Belongs to the phosphoenolpyruvate carboxykinase (ATP) family.</text>
</comment>
<feature type="binding site" evidence="13">
    <location>
        <position position="255"/>
    </location>
    <ligand>
        <name>Mn(2+)</name>
        <dbReference type="ChEBI" id="CHEBI:29035"/>
    </ligand>
</feature>
<feature type="binding site" evidence="13">
    <location>
        <position position="319"/>
    </location>
    <ligand>
        <name>substrate</name>
    </ligand>
</feature>
<keyword evidence="6 13" id="KW-0479">Metal-binding</keyword>
<dbReference type="FunFam" id="2.170.8.10:FF:000001">
    <property type="entry name" value="Phosphoenolpyruvate carboxykinase (ATP)"/>
    <property type="match status" value="1"/>
</dbReference>
<feature type="binding site" evidence="13">
    <location>
        <position position="199"/>
    </location>
    <ligand>
        <name>ATP</name>
        <dbReference type="ChEBI" id="CHEBI:30616"/>
    </ligand>
</feature>
<keyword evidence="4 13" id="KW-0312">Gluconeogenesis</keyword>
<dbReference type="SUPFAM" id="SSF68923">
    <property type="entry name" value="PEP carboxykinase N-terminal domain"/>
    <property type="match status" value="1"/>
</dbReference>
<keyword evidence="14" id="KW-0808">Transferase</keyword>
<dbReference type="SUPFAM" id="SSF53795">
    <property type="entry name" value="PEP carboxykinase-like"/>
    <property type="match status" value="1"/>
</dbReference>
<feature type="binding site" evidence="13">
    <location>
        <begin position="234"/>
        <end position="242"/>
    </location>
    <ligand>
        <name>ATP</name>
        <dbReference type="ChEBI" id="CHEBI:30616"/>
    </ligand>
</feature>
<keyword evidence="14" id="KW-0418">Kinase</keyword>
<evidence type="ECO:0000256" key="5">
    <source>
        <dbReference type="ARBA" id="ARBA00022490"/>
    </source>
</evidence>
<organism evidence="14 15">
    <name type="scientific">SAR324 cluster bacterium</name>
    <dbReference type="NCBI Taxonomy" id="2024889"/>
    <lineage>
        <taxon>Bacteria</taxon>
        <taxon>Deltaproteobacteria</taxon>
        <taxon>SAR324 cluster</taxon>
    </lineage>
</organism>
<dbReference type="InterPro" id="IPR013035">
    <property type="entry name" value="PEP_carboxykinase_C"/>
</dbReference>
<dbReference type="InterPro" id="IPR008210">
    <property type="entry name" value="PEP_carboxykinase_N"/>
</dbReference>
<dbReference type="PANTHER" id="PTHR30031">
    <property type="entry name" value="PHOSPHOENOLPYRUVATE CARBOXYKINASE ATP"/>
    <property type="match status" value="1"/>
</dbReference>
<comment type="pathway">
    <text evidence="1 13">Carbohydrate biosynthesis; gluconeogenesis.</text>
</comment>
<comment type="catalytic activity">
    <reaction evidence="12 13">
        <text>oxaloacetate + ATP = phosphoenolpyruvate + ADP + CO2</text>
        <dbReference type="Rhea" id="RHEA:18617"/>
        <dbReference type="ChEBI" id="CHEBI:16452"/>
        <dbReference type="ChEBI" id="CHEBI:16526"/>
        <dbReference type="ChEBI" id="CHEBI:30616"/>
        <dbReference type="ChEBI" id="CHEBI:58702"/>
        <dbReference type="ChEBI" id="CHEBI:456216"/>
        <dbReference type="EC" id="4.1.1.49"/>
    </reaction>
</comment>
<sequence length="527" mass="58613">MADQTYGLDELGFKNIGQIFRNLPVTKLIEHEIKNGEGELGPKGAIMVATGKFTGRSPKDKYFVDEASTTDNLWWGPVNSKITEDVFNTLQSRVMDFLDGSDLYMFDGFCGADKKYQMPIRIVTKKAWHAHFVNNMFIRPSKDELEGFTPEFTILNASDYLEEKDYKELGLNSEVFVIFNLAKKFAIIGGTQYGGEMKKGIFSVMNFFLPLQDVMSMHCSANVGKDGDVALFFGLSGTGKTTLSTDPNRPLIGDDEHGWSADGIFNLEGGCYAKTINLDAEKEPEIWDAIKHGAILENVVYDEDRNVDFDDVSKTENTRVSYPLDHIENAVQPSMAGHPKNIIFLTCDAFGVLPPVSRLTPEQASYHFLSGYTAKVAGTERGVTEPRATFSTCFGAAFMTLRPKVYGELLTKKMKEKGVKAFLVNTGWTGGPYGVGKRMNLPDTRKMITAILDGSINASEWETDPVFGIEFPKTLTGVDTAVLNPRNTWDDAQAYDEKREQLAKMFMKNFEIYAGDAPELKKAGPKL</sequence>
<reference evidence="15" key="1">
    <citation type="submission" date="2017-08" db="EMBL/GenBank/DDBJ databases">
        <title>A dynamic microbial community with high functional redundancy inhabits the cold, oxic subseafloor aquifer.</title>
        <authorList>
            <person name="Tully B.J."/>
            <person name="Wheat C.G."/>
            <person name="Glazer B.T."/>
            <person name="Huber J.A."/>
        </authorList>
    </citation>
    <scope>NUCLEOTIDE SEQUENCE [LARGE SCALE GENOMIC DNA]</scope>
</reference>